<dbReference type="EMBL" id="CAMGYJ010000006">
    <property type="protein sequence ID" value="CAI0435382.1"/>
    <property type="molecule type" value="Genomic_DNA"/>
</dbReference>
<comment type="caution">
    <text evidence="2">The sequence shown here is derived from an EMBL/GenBank/DDBJ whole genome shotgun (WGS) entry which is preliminary data.</text>
</comment>
<keyword evidence="3" id="KW-1185">Reference proteome</keyword>
<protein>
    <submittedName>
        <fullName evidence="2">Uncharacterized protein</fullName>
    </submittedName>
</protein>
<feature type="compositionally biased region" description="Basic residues" evidence="1">
    <location>
        <begin position="1"/>
        <end position="13"/>
    </location>
</feature>
<feature type="region of interest" description="Disordered" evidence="1">
    <location>
        <begin position="1"/>
        <end position="39"/>
    </location>
</feature>
<evidence type="ECO:0000313" key="3">
    <source>
        <dbReference type="Proteomes" id="UP001154282"/>
    </source>
</evidence>
<organism evidence="2 3">
    <name type="scientific">Linum tenue</name>
    <dbReference type="NCBI Taxonomy" id="586396"/>
    <lineage>
        <taxon>Eukaryota</taxon>
        <taxon>Viridiplantae</taxon>
        <taxon>Streptophyta</taxon>
        <taxon>Embryophyta</taxon>
        <taxon>Tracheophyta</taxon>
        <taxon>Spermatophyta</taxon>
        <taxon>Magnoliopsida</taxon>
        <taxon>eudicotyledons</taxon>
        <taxon>Gunneridae</taxon>
        <taxon>Pentapetalae</taxon>
        <taxon>rosids</taxon>
        <taxon>fabids</taxon>
        <taxon>Malpighiales</taxon>
        <taxon>Linaceae</taxon>
        <taxon>Linum</taxon>
    </lineage>
</organism>
<evidence type="ECO:0000256" key="1">
    <source>
        <dbReference type="SAM" id="MobiDB-lite"/>
    </source>
</evidence>
<dbReference type="AlphaFoldDB" id="A0AAV0LME0"/>
<proteinExistence type="predicted"/>
<dbReference type="Proteomes" id="UP001154282">
    <property type="component" value="Unassembled WGS sequence"/>
</dbReference>
<reference evidence="2" key="1">
    <citation type="submission" date="2022-08" db="EMBL/GenBank/DDBJ databases">
        <authorList>
            <person name="Gutierrez-Valencia J."/>
        </authorList>
    </citation>
    <scope>NUCLEOTIDE SEQUENCE</scope>
</reference>
<evidence type="ECO:0000313" key="2">
    <source>
        <dbReference type="EMBL" id="CAI0435382.1"/>
    </source>
</evidence>
<accession>A0AAV0LME0</accession>
<gene>
    <name evidence="2" type="ORF">LITE_LOCUS24676</name>
</gene>
<name>A0AAV0LME0_9ROSI</name>
<sequence length="89" mass="10270">MPCHRLGRRRRRRDTLLESSRPRGDDPRHSLPPRLHGRDLLRPPALLLPAEHRLPLRLLTIRRRVRRSTAAPISLPISPLAFGQTLLCP</sequence>
<feature type="compositionally biased region" description="Basic and acidic residues" evidence="1">
    <location>
        <begin position="14"/>
        <end position="29"/>
    </location>
</feature>